<dbReference type="PROSITE" id="PS01187">
    <property type="entry name" value="EGF_CA"/>
    <property type="match status" value="2"/>
</dbReference>
<dbReference type="InterPro" id="IPR049883">
    <property type="entry name" value="NOTCH1_EGF-like"/>
</dbReference>
<dbReference type="InParanoid" id="A0A667Y2H7"/>
<dbReference type="PROSITE" id="PS01186">
    <property type="entry name" value="EGF_2"/>
    <property type="match status" value="1"/>
</dbReference>
<sequence>FQRRAVELIGSAYCQCEDTDRAACAKLPDEPEDRAEHAQGSDCLRRAAGPATSASQPYSLVTMVHCNLLLAAWLCSLLTLVAQVQSCPDTCRICSGPENTLCLECEAGFTLHDNTCVDIDECGTELGMCTPNSYCFNIEGSYECRACAHCYVVCFFLFLCSDVDECSDRVLPCPGLDEICSNTEGSFRCDCAKGFIRRDRVCVEEKGLFEDIQDEEVEVLQQMFFGVLLCALATLAAKGDLVFTSIFMGAVAAMAGYWLSDRGDRFLDSFLKGR</sequence>
<dbReference type="AlphaFoldDB" id="A0A667Y2H7"/>
<keyword evidence="13" id="KW-1185">Reference proteome</keyword>
<evidence type="ECO:0000313" key="12">
    <source>
        <dbReference type="Ensembl" id="ENSMMDP00005021812.1"/>
    </source>
</evidence>
<dbReference type="InterPro" id="IPR009030">
    <property type="entry name" value="Growth_fac_rcpt_cys_sf"/>
</dbReference>
<feature type="domain" description="EGF-like" evidence="11">
    <location>
        <begin position="162"/>
        <end position="203"/>
    </location>
</feature>
<evidence type="ECO:0000256" key="7">
    <source>
        <dbReference type="ARBA" id="ARBA00023157"/>
    </source>
</evidence>
<dbReference type="Ensembl" id="ENSMMDT00005022300.1">
    <property type="protein sequence ID" value="ENSMMDP00005021812.1"/>
    <property type="gene ID" value="ENSMMDG00005010627.1"/>
</dbReference>
<keyword evidence="3" id="KW-0964">Secreted</keyword>
<dbReference type="InterPro" id="IPR000152">
    <property type="entry name" value="EGF-type_Asp/Asn_hydroxyl_site"/>
</dbReference>
<dbReference type="GO" id="GO:0005509">
    <property type="term" value="F:calcium ion binding"/>
    <property type="evidence" value="ECO:0007669"/>
    <property type="project" value="InterPro"/>
</dbReference>
<comment type="subcellular location">
    <subcellularLocation>
        <location evidence="1">Secreted</location>
    </subcellularLocation>
</comment>
<feature type="transmembrane region" description="Helical" evidence="10">
    <location>
        <begin position="241"/>
        <end position="259"/>
    </location>
</feature>
<dbReference type="InterPro" id="IPR001881">
    <property type="entry name" value="EGF-like_Ca-bd_dom"/>
</dbReference>
<evidence type="ECO:0000259" key="11">
    <source>
        <dbReference type="PROSITE" id="PS50026"/>
    </source>
</evidence>
<dbReference type="PROSITE" id="PS00010">
    <property type="entry name" value="ASX_HYDROXYL"/>
    <property type="match status" value="1"/>
</dbReference>
<evidence type="ECO:0000256" key="10">
    <source>
        <dbReference type="SAM" id="Phobius"/>
    </source>
</evidence>
<name>A0A667Y2H7_9TELE</name>
<dbReference type="PROSITE" id="PS50026">
    <property type="entry name" value="EGF_3"/>
    <property type="match status" value="1"/>
</dbReference>
<reference evidence="12" key="2">
    <citation type="submission" date="2025-08" db="UniProtKB">
        <authorList>
            <consortium name="Ensembl"/>
        </authorList>
    </citation>
    <scope>IDENTIFICATION</scope>
</reference>
<comment type="similarity">
    <text evidence="2">Belongs to the CRELD family.</text>
</comment>
<proteinExistence type="inferred from homology"/>
<evidence type="ECO:0000256" key="5">
    <source>
        <dbReference type="ARBA" id="ARBA00022729"/>
    </source>
</evidence>
<dbReference type="InterPro" id="IPR052080">
    <property type="entry name" value="vWF_C/EGF_Fibrillin"/>
</dbReference>
<evidence type="ECO:0000256" key="2">
    <source>
        <dbReference type="ARBA" id="ARBA00005897"/>
    </source>
</evidence>
<dbReference type="GeneTree" id="ENSGT00940000167672"/>
<dbReference type="SUPFAM" id="SSF57184">
    <property type="entry name" value="Growth factor receptor domain"/>
    <property type="match status" value="1"/>
</dbReference>
<evidence type="ECO:0000256" key="3">
    <source>
        <dbReference type="ARBA" id="ARBA00022525"/>
    </source>
</evidence>
<evidence type="ECO:0000256" key="8">
    <source>
        <dbReference type="ARBA" id="ARBA00023180"/>
    </source>
</evidence>
<evidence type="ECO:0000256" key="4">
    <source>
        <dbReference type="ARBA" id="ARBA00022536"/>
    </source>
</evidence>
<dbReference type="FunFam" id="2.10.25.10:FF:000005">
    <property type="entry name" value="Fibrillin 2"/>
    <property type="match status" value="1"/>
</dbReference>
<evidence type="ECO:0000313" key="13">
    <source>
        <dbReference type="Proteomes" id="UP000472263"/>
    </source>
</evidence>
<keyword evidence="5" id="KW-0732">Signal</keyword>
<dbReference type="PANTHER" id="PTHR47333:SF4">
    <property type="entry name" value="EGF-LIKE DOMAIN-CONTAINING PROTEIN"/>
    <property type="match status" value="1"/>
</dbReference>
<dbReference type="InterPro" id="IPR018097">
    <property type="entry name" value="EGF_Ca-bd_CS"/>
</dbReference>
<evidence type="ECO:0000256" key="6">
    <source>
        <dbReference type="ARBA" id="ARBA00022737"/>
    </source>
</evidence>
<reference evidence="12" key="1">
    <citation type="submission" date="2019-06" db="EMBL/GenBank/DDBJ databases">
        <authorList>
            <consortium name="Wellcome Sanger Institute Data Sharing"/>
        </authorList>
    </citation>
    <scope>NUCLEOTIDE SEQUENCE [LARGE SCALE GENOMIC DNA]</scope>
</reference>
<dbReference type="SMART" id="SM00181">
    <property type="entry name" value="EGF"/>
    <property type="match status" value="2"/>
</dbReference>
<dbReference type="CDD" id="cd00054">
    <property type="entry name" value="EGF_CA"/>
    <property type="match status" value="1"/>
</dbReference>
<dbReference type="InterPro" id="IPR000742">
    <property type="entry name" value="EGF"/>
</dbReference>
<comment type="caution">
    <text evidence="9">Lacks conserved residue(s) required for the propagation of feature annotation.</text>
</comment>
<keyword evidence="6" id="KW-0677">Repeat</keyword>
<dbReference type="InterPro" id="IPR006212">
    <property type="entry name" value="Furin_repeat"/>
</dbReference>
<dbReference type="GO" id="GO:0005576">
    <property type="term" value="C:extracellular region"/>
    <property type="evidence" value="ECO:0007669"/>
    <property type="project" value="UniProtKB-SubCell"/>
</dbReference>
<dbReference type="Gene3D" id="2.10.25.10">
    <property type="entry name" value="Laminin"/>
    <property type="match status" value="2"/>
</dbReference>
<evidence type="ECO:0000256" key="1">
    <source>
        <dbReference type="ARBA" id="ARBA00004613"/>
    </source>
</evidence>
<dbReference type="SMART" id="SM00179">
    <property type="entry name" value="EGF_CA"/>
    <property type="match status" value="2"/>
</dbReference>
<protein>
    <recommendedName>
        <fullName evidence="11">EGF-like domain-containing protein</fullName>
    </recommendedName>
</protein>
<keyword evidence="10" id="KW-0472">Membrane</keyword>
<dbReference type="Proteomes" id="UP000472263">
    <property type="component" value="Chromosome 5"/>
</dbReference>
<keyword evidence="4 9" id="KW-0245">EGF-like domain</keyword>
<dbReference type="Pfam" id="PF07645">
    <property type="entry name" value="EGF_CA"/>
    <property type="match status" value="2"/>
</dbReference>
<evidence type="ECO:0000256" key="9">
    <source>
        <dbReference type="PROSITE-ProRule" id="PRU00076"/>
    </source>
</evidence>
<organism evidence="12 13">
    <name type="scientific">Myripristis murdjan</name>
    <name type="common">pinecone soldierfish</name>
    <dbReference type="NCBI Taxonomy" id="586833"/>
    <lineage>
        <taxon>Eukaryota</taxon>
        <taxon>Metazoa</taxon>
        <taxon>Chordata</taxon>
        <taxon>Craniata</taxon>
        <taxon>Vertebrata</taxon>
        <taxon>Euteleostomi</taxon>
        <taxon>Actinopterygii</taxon>
        <taxon>Neopterygii</taxon>
        <taxon>Teleostei</taxon>
        <taxon>Neoteleostei</taxon>
        <taxon>Acanthomorphata</taxon>
        <taxon>Holocentriformes</taxon>
        <taxon>Holocentridae</taxon>
        <taxon>Myripristis</taxon>
    </lineage>
</organism>
<accession>A0A667Y2H7</accession>
<keyword evidence="10" id="KW-0812">Transmembrane</keyword>
<dbReference type="PANTHER" id="PTHR47333">
    <property type="entry name" value="VON WILLEBRAND FACTOR C AND EGF DOMAIN-CONTAINING PROTEIN"/>
    <property type="match status" value="1"/>
</dbReference>
<dbReference type="SMART" id="SM00261">
    <property type="entry name" value="FU"/>
    <property type="match status" value="1"/>
</dbReference>
<keyword evidence="10" id="KW-1133">Transmembrane helix</keyword>
<keyword evidence="7" id="KW-1015">Disulfide bond</keyword>
<reference evidence="12" key="3">
    <citation type="submission" date="2025-09" db="UniProtKB">
        <authorList>
            <consortium name="Ensembl"/>
        </authorList>
    </citation>
    <scope>IDENTIFICATION</scope>
</reference>
<keyword evidence="8" id="KW-0325">Glycoprotein</keyword>
<dbReference type="CDD" id="cd00064">
    <property type="entry name" value="FU"/>
    <property type="match status" value="1"/>
</dbReference>